<comment type="catalytic activity">
    <reaction evidence="7">
        <text>a (3S)-3-hydroxyacyl-CoA + NAD(+) = a 3-oxoacyl-CoA + NADH + H(+)</text>
        <dbReference type="Rhea" id="RHEA:22432"/>
        <dbReference type="ChEBI" id="CHEBI:15378"/>
        <dbReference type="ChEBI" id="CHEBI:57318"/>
        <dbReference type="ChEBI" id="CHEBI:57540"/>
        <dbReference type="ChEBI" id="CHEBI:57945"/>
        <dbReference type="ChEBI" id="CHEBI:90726"/>
        <dbReference type="EC" id="1.1.1.35"/>
    </reaction>
</comment>
<keyword evidence="5" id="KW-0520">NAD</keyword>
<keyword evidence="11" id="KW-1185">Reference proteome</keyword>
<evidence type="ECO:0000256" key="2">
    <source>
        <dbReference type="ARBA" id="ARBA00022832"/>
    </source>
</evidence>
<accession>A0A1M5V012</accession>
<dbReference type="InterPro" id="IPR001753">
    <property type="entry name" value="Enoyl-CoA_hydra/iso"/>
</dbReference>
<dbReference type="PANTHER" id="PTHR48075">
    <property type="entry name" value="3-HYDROXYACYL-COA DEHYDROGENASE FAMILY PROTEIN"/>
    <property type="match status" value="1"/>
</dbReference>
<dbReference type="STRING" id="658167.SAMN04488135_104179"/>
<evidence type="ECO:0000256" key="3">
    <source>
        <dbReference type="ARBA" id="ARBA00022963"/>
    </source>
</evidence>
<dbReference type="InterPro" id="IPR006176">
    <property type="entry name" value="3-OHacyl-CoA_DH_NAD-bd"/>
</dbReference>
<evidence type="ECO:0000259" key="9">
    <source>
        <dbReference type="Pfam" id="PF02737"/>
    </source>
</evidence>
<dbReference type="SUPFAM" id="SSF52096">
    <property type="entry name" value="ClpP/crotonase"/>
    <property type="match status" value="1"/>
</dbReference>
<evidence type="ECO:0000256" key="7">
    <source>
        <dbReference type="ARBA" id="ARBA00049556"/>
    </source>
</evidence>
<dbReference type="CDD" id="cd06558">
    <property type="entry name" value="crotonase-like"/>
    <property type="match status" value="1"/>
</dbReference>
<dbReference type="OrthoDB" id="5287258at2"/>
<dbReference type="RefSeq" id="WP_073103101.1">
    <property type="nucleotide sequence ID" value="NZ_FQXE01000004.1"/>
</dbReference>
<dbReference type="SUPFAM" id="SSF51735">
    <property type="entry name" value="NAD(P)-binding Rossmann-fold domains"/>
    <property type="match status" value="1"/>
</dbReference>
<dbReference type="GO" id="GO:0003857">
    <property type="term" value="F:(3S)-3-hydroxyacyl-CoA dehydrogenase (NAD+) activity"/>
    <property type="evidence" value="ECO:0007669"/>
    <property type="project" value="UniProtKB-EC"/>
</dbReference>
<feature type="domain" description="3-hydroxyacyl-CoA dehydrogenase NAD binding" evidence="9">
    <location>
        <begin position="21"/>
        <end position="204"/>
    </location>
</feature>
<dbReference type="UniPathway" id="UPA00659"/>
<dbReference type="SUPFAM" id="SSF48179">
    <property type="entry name" value="6-phosphogluconate dehydrogenase C-terminal domain-like"/>
    <property type="match status" value="2"/>
</dbReference>
<dbReference type="Gene3D" id="3.90.226.10">
    <property type="entry name" value="2-enoyl-CoA Hydratase, Chain A, domain 1"/>
    <property type="match status" value="1"/>
</dbReference>
<dbReference type="InterPro" id="IPR006108">
    <property type="entry name" value="3HC_DH_C"/>
</dbReference>
<keyword evidence="4" id="KW-0560">Oxidoreductase</keyword>
<proteinExistence type="predicted"/>
<evidence type="ECO:0000256" key="4">
    <source>
        <dbReference type="ARBA" id="ARBA00023002"/>
    </source>
</evidence>
<organism evidence="10 11">
    <name type="scientific">Pollutimonas bauzanensis</name>
    <dbReference type="NCBI Taxonomy" id="658167"/>
    <lineage>
        <taxon>Bacteria</taxon>
        <taxon>Pseudomonadati</taxon>
        <taxon>Pseudomonadota</taxon>
        <taxon>Betaproteobacteria</taxon>
        <taxon>Burkholderiales</taxon>
        <taxon>Alcaligenaceae</taxon>
        <taxon>Pollutimonas</taxon>
    </lineage>
</organism>
<name>A0A1M5V012_9BURK</name>
<dbReference type="Pfam" id="PF02737">
    <property type="entry name" value="3HCDH_N"/>
    <property type="match status" value="1"/>
</dbReference>
<dbReference type="PANTHER" id="PTHR48075:SF7">
    <property type="entry name" value="3-HYDROXYACYL-COA DEHYDROGENASE-RELATED"/>
    <property type="match status" value="1"/>
</dbReference>
<keyword evidence="6" id="KW-0443">Lipid metabolism</keyword>
<keyword evidence="2" id="KW-0276">Fatty acid metabolism</keyword>
<keyword evidence="3" id="KW-0442">Lipid degradation</keyword>
<dbReference type="InterPro" id="IPR008927">
    <property type="entry name" value="6-PGluconate_DH-like_C_sf"/>
</dbReference>
<sequence>MQSGQSGQQAAADAARFHIRKVAVCGAGVMGAQIAAHCVNAGVPVVLFDLPAQEGDRNGIARRAVAQLAKLNPAPLGSPELAALISVANYEDDLPRLAECDLVIEAIAERLDWKRDLYHKLAPAIKHDAIIASNTSGLSITDLAAALPESLRARFCGVHFFNPPRYMTLVELIPTADTSPLLLDLLETFLVSQLGKGVVRAKDTPNFIGNRIGVFGILSVFAQAEKFGLPYDLVDELTGTRLGRAKSGTFRTADVVGLDTLAHVIRTMQDQLPQDPFHPHFGVPPVLAALIAKGALGQKTGAGFYRKQGKAISRLDPARQEYVPAGATIAEPVAAILAERDPARKLKALHDSDHPQAQFLWAVLRDGFHYSAVHLADIADTARQVDLAMKWGFGHAQGPFEIWQAAGWRDVAGWIAADIAAGKTLSSAPLPEWATRGPVWEARGVHTPAGSWNPRDKRFEGRSGLPVYQRQIGAPLLVGETASLEPAVVYENEAVRCWTLPAPHPGDVLLVSFKTKMHTLSPGVVRGIAHAVDLAEASFKALVIGQTDDPFSAGADLKAMLPAFEQGGAAAVEPIEREMQDMVLRLRYAQVPVVAALAGLALGGGCELAVHCARRVAHFETYIGLVEAGIGLVPGAGGLSFCARRAAELQAEAAPDAPLLAFLKKFALAVASAQVSKSALDARNMGYLRPSDPIVMNRHELLYVAVREARNLAEAGWRAPLPRRFPVAGRDGIATLKAQLLNMKVGGYISDHDFTVAEKIAYVMCGGDVDPGSLVDEAWMLKREREAFLNLLVQEKTQERIAGILKTGKPVRN</sequence>
<dbReference type="GO" id="GO:0070403">
    <property type="term" value="F:NAD+ binding"/>
    <property type="evidence" value="ECO:0007669"/>
    <property type="project" value="InterPro"/>
</dbReference>
<reference evidence="10 11" key="1">
    <citation type="submission" date="2016-11" db="EMBL/GenBank/DDBJ databases">
        <authorList>
            <person name="Jaros S."/>
            <person name="Januszkiewicz K."/>
            <person name="Wedrychowicz H."/>
        </authorList>
    </citation>
    <scope>NUCLEOTIDE SEQUENCE [LARGE SCALE GENOMIC DNA]</scope>
    <source>
        <strain evidence="10 11">CGMCC 1.10190</strain>
    </source>
</reference>
<gene>
    <name evidence="10" type="ORF">SAMN04488135_104179</name>
</gene>
<dbReference type="GO" id="GO:0006635">
    <property type="term" value="P:fatty acid beta-oxidation"/>
    <property type="evidence" value="ECO:0007669"/>
    <property type="project" value="UniProtKB-UniPathway"/>
</dbReference>
<dbReference type="AlphaFoldDB" id="A0A1M5V012"/>
<evidence type="ECO:0000256" key="1">
    <source>
        <dbReference type="ARBA" id="ARBA00005005"/>
    </source>
</evidence>
<dbReference type="Pfam" id="PF00725">
    <property type="entry name" value="3HCDH"/>
    <property type="match status" value="1"/>
</dbReference>
<dbReference type="Gene3D" id="1.10.1040.50">
    <property type="match status" value="1"/>
</dbReference>
<comment type="pathway">
    <text evidence="1">Lipid metabolism; fatty acid beta-oxidation.</text>
</comment>
<evidence type="ECO:0000313" key="10">
    <source>
        <dbReference type="EMBL" id="SHH68571.1"/>
    </source>
</evidence>
<dbReference type="InterPro" id="IPR029045">
    <property type="entry name" value="ClpP/crotonase-like_dom_sf"/>
</dbReference>
<feature type="domain" description="3-hydroxyacyl-CoA dehydrogenase C-terminal" evidence="8">
    <location>
        <begin position="207"/>
        <end position="306"/>
    </location>
</feature>
<evidence type="ECO:0000256" key="5">
    <source>
        <dbReference type="ARBA" id="ARBA00023027"/>
    </source>
</evidence>
<evidence type="ECO:0000256" key="6">
    <source>
        <dbReference type="ARBA" id="ARBA00023098"/>
    </source>
</evidence>
<dbReference type="InterPro" id="IPR036291">
    <property type="entry name" value="NAD(P)-bd_dom_sf"/>
</dbReference>
<dbReference type="Gene3D" id="3.40.50.720">
    <property type="entry name" value="NAD(P)-binding Rossmann-like Domain"/>
    <property type="match status" value="1"/>
</dbReference>
<protein>
    <submittedName>
        <fullName evidence="10">3-hydroxyacyl-CoA dehydrogenase</fullName>
    </submittedName>
</protein>
<dbReference type="EMBL" id="FQXE01000004">
    <property type="protein sequence ID" value="SHH68571.1"/>
    <property type="molecule type" value="Genomic_DNA"/>
</dbReference>
<evidence type="ECO:0000259" key="8">
    <source>
        <dbReference type="Pfam" id="PF00725"/>
    </source>
</evidence>
<evidence type="ECO:0000313" key="11">
    <source>
        <dbReference type="Proteomes" id="UP000184226"/>
    </source>
</evidence>
<dbReference type="Proteomes" id="UP000184226">
    <property type="component" value="Unassembled WGS sequence"/>
</dbReference>
<dbReference type="Pfam" id="PF00378">
    <property type="entry name" value="ECH_1"/>
    <property type="match status" value="1"/>
</dbReference>